<gene>
    <name evidence="1" type="ORF">O3I_023715</name>
</gene>
<dbReference type="SUPFAM" id="SSF160424">
    <property type="entry name" value="BH3703-like"/>
    <property type="match status" value="1"/>
</dbReference>
<protein>
    <submittedName>
        <fullName evidence="1">Uncharacterized protein</fullName>
    </submittedName>
</protein>
<dbReference type="AlphaFoldDB" id="K0ESB1"/>
<evidence type="ECO:0000313" key="1">
    <source>
        <dbReference type="EMBL" id="AFU02698.1"/>
    </source>
</evidence>
<dbReference type="EMBL" id="CP003876">
    <property type="protein sequence ID" value="AFU02698.1"/>
    <property type="molecule type" value="Genomic_DNA"/>
</dbReference>
<proteinExistence type="predicted"/>
<name>K0ESB1_NOCB7</name>
<reference evidence="1 2" key="1">
    <citation type="journal article" date="2012" name="J. Bacteriol.">
        <title>Complete genome sequence of Nocardia brasiliensis HUJEG-1.</title>
        <authorList>
            <person name="Vera-Cabrera L."/>
            <person name="Ortiz-Lopez R."/>
            <person name="Elizondo-Gonzalez R."/>
            <person name="Perez-Maya A.A."/>
            <person name="Ocampo-Candiani J."/>
        </authorList>
    </citation>
    <scope>NUCLEOTIDE SEQUENCE [LARGE SCALE GENOMIC DNA]</scope>
    <source>
        <strain evidence="2">ATCC 700358</strain>
    </source>
</reference>
<accession>K0ESB1</accession>
<dbReference type="HOGENOM" id="CLU_036072_0_0_11"/>
<dbReference type="Proteomes" id="UP000006304">
    <property type="component" value="Chromosome"/>
</dbReference>
<evidence type="ECO:0000313" key="2">
    <source>
        <dbReference type="Proteomes" id="UP000006304"/>
    </source>
</evidence>
<keyword evidence="2" id="KW-1185">Reference proteome</keyword>
<sequence length="464" mass="50595">MFGEGENEQDRAERIVAAITAVMPSGCVPLHAEFAMTVVAEAAELLGADEQRLPVRVQPTEALLELVREERRRSARADAGPWWRLVVTFGPAGAVEVLPDYGDEPFPDEQLFDPHDYLADLEYYPRESVPIWLAAYIAHGDRQSRTPQAAAEQARTHRRSGVLAIPSDSDFPPFPVLWSRWAVLAAVHIARRSPAGPLILPAMGWFESSGHSGSTLYALPGGRAVLSGGVWNAPELAATYLGGQPMPAFYSGAPDWVADPVLNPRAANGLMSFCYWWESGHWYRGESAPADRLREAIPEIWTFDTAVKAIRELLASRRAVGYEAVAALLAAAEIGVVTRDTVSAVLGTECGFDIDSAMNQLSMAGVIVSLPEQITRERAIARVRDFVLARGLPLGDRSLDIVRAERVSVGWRITLPTVSGNEAGGVFYVADDDVLEYSSSTVAPSVYLAEFEHRFDQRQGGVQV</sequence>
<dbReference type="STRING" id="1133849.O3I_023715"/>
<dbReference type="InterPro" id="IPR036170">
    <property type="entry name" value="YezG-like_sf"/>
</dbReference>
<dbReference type="KEGG" id="nbr:O3I_023715"/>
<dbReference type="eggNOG" id="ENOG50338JT">
    <property type="taxonomic scope" value="Bacteria"/>
</dbReference>
<organism evidence="1 2">
    <name type="scientific">Nocardia brasiliensis (strain ATCC 700358 / HUJEG-1)</name>
    <dbReference type="NCBI Taxonomy" id="1133849"/>
    <lineage>
        <taxon>Bacteria</taxon>
        <taxon>Bacillati</taxon>
        <taxon>Actinomycetota</taxon>
        <taxon>Actinomycetes</taxon>
        <taxon>Mycobacteriales</taxon>
        <taxon>Nocardiaceae</taxon>
        <taxon>Nocardia</taxon>
    </lineage>
</organism>